<feature type="transmembrane region" description="Helical" evidence="1">
    <location>
        <begin position="133"/>
        <end position="161"/>
    </location>
</feature>
<dbReference type="InterPro" id="IPR010390">
    <property type="entry name" value="ABC-2_transporter-like"/>
</dbReference>
<feature type="transmembrane region" description="Helical" evidence="1">
    <location>
        <begin position="24"/>
        <end position="47"/>
    </location>
</feature>
<dbReference type="RefSeq" id="WP_220198429.1">
    <property type="nucleotide sequence ID" value="NZ_BNJF01000005.1"/>
</dbReference>
<accession>A0A8J3MUF3</accession>
<dbReference type="PANTHER" id="PTHR36832">
    <property type="entry name" value="SLR1174 PROTEIN-RELATED"/>
    <property type="match status" value="1"/>
</dbReference>
<dbReference type="EMBL" id="BNJF01000005">
    <property type="protein sequence ID" value="GHO49287.1"/>
    <property type="molecule type" value="Genomic_DNA"/>
</dbReference>
<keyword evidence="1" id="KW-0472">Membrane</keyword>
<proteinExistence type="predicted"/>
<dbReference type="Pfam" id="PF06182">
    <property type="entry name" value="ABC2_membrane_6"/>
    <property type="match status" value="1"/>
</dbReference>
<name>A0A8J3MUF3_9CHLR</name>
<gene>
    <name evidence="2" type="ORF">KSX_74500</name>
</gene>
<reference evidence="2" key="1">
    <citation type="submission" date="2020-10" db="EMBL/GenBank/DDBJ databases">
        <title>Taxonomic study of unclassified bacteria belonging to the class Ktedonobacteria.</title>
        <authorList>
            <person name="Yabe S."/>
            <person name="Wang C.M."/>
            <person name="Zheng Y."/>
            <person name="Sakai Y."/>
            <person name="Cavaletti L."/>
            <person name="Monciardini P."/>
            <person name="Donadio S."/>
        </authorList>
    </citation>
    <scope>NUCLEOTIDE SEQUENCE</scope>
    <source>
        <strain evidence="2">SOSP1-1</strain>
    </source>
</reference>
<evidence type="ECO:0000313" key="2">
    <source>
        <dbReference type="EMBL" id="GHO49287.1"/>
    </source>
</evidence>
<dbReference type="Proteomes" id="UP000612362">
    <property type="component" value="Unassembled WGS sequence"/>
</dbReference>
<evidence type="ECO:0000256" key="1">
    <source>
        <dbReference type="SAM" id="Phobius"/>
    </source>
</evidence>
<keyword evidence="1" id="KW-0812">Transmembrane</keyword>
<feature type="transmembrane region" description="Helical" evidence="1">
    <location>
        <begin position="167"/>
        <end position="188"/>
    </location>
</feature>
<comment type="caution">
    <text evidence="2">The sequence shown here is derived from an EMBL/GenBank/DDBJ whole genome shotgun (WGS) entry which is preliminary data.</text>
</comment>
<protein>
    <submittedName>
        <fullName evidence="2">ABC transporter permease</fullName>
    </submittedName>
</protein>
<dbReference type="PANTHER" id="PTHR36832:SF1">
    <property type="entry name" value="SLR1174 PROTEIN"/>
    <property type="match status" value="1"/>
</dbReference>
<evidence type="ECO:0000313" key="3">
    <source>
        <dbReference type="Proteomes" id="UP000612362"/>
    </source>
</evidence>
<dbReference type="AlphaFoldDB" id="A0A8J3MUF3"/>
<keyword evidence="3" id="KW-1185">Reference proteome</keyword>
<feature type="transmembrane region" description="Helical" evidence="1">
    <location>
        <begin position="229"/>
        <end position="248"/>
    </location>
</feature>
<sequence>MRRILRLLLISTQREILQWLAWRPFLLTMLLNQAVGPLIGLAVWSVALPGNTRIGIYYVALLAVQLMTVSYENHTVSNTIYDGTFSQALLKPQPVMLGPLGTNIALRLWHFLFGLPLLLLVSIVEKISWDVRLILLALPALLFAAILRFLITYVLALSAFWTEQAHGIVGLNETLIFLLGGASAPIIFLPPSFRAIGEALPFRALLGFPAEIMSASLDTNQILRGYGWQMLWLIMFWLLVTVIWRAGIRRYTAIGG</sequence>
<feature type="transmembrane region" description="Helical" evidence="1">
    <location>
        <begin position="104"/>
        <end position="121"/>
    </location>
</feature>
<keyword evidence="1" id="KW-1133">Transmembrane helix</keyword>
<feature type="transmembrane region" description="Helical" evidence="1">
    <location>
        <begin position="54"/>
        <end position="71"/>
    </location>
</feature>
<organism evidence="2 3">
    <name type="scientific">Ktedonospora formicarum</name>
    <dbReference type="NCBI Taxonomy" id="2778364"/>
    <lineage>
        <taxon>Bacteria</taxon>
        <taxon>Bacillati</taxon>
        <taxon>Chloroflexota</taxon>
        <taxon>Ktedonobacteria</taxon>
        <taxon>Ktedonobacterales</taxon>
        <taxon>Ktedonobacteraceae</taxon>
        <taxon>Ktedonospora</taxon>
    </lineage>
</organism>